<organism evidence="2 3">
    <name type="scientific">Aromatoleum buckelii</name>
    <dbReference type="NCBI Taxonomy" id="200254"/>
    <lineage>
        <taxon>Bacteria</taxon>
        <taxon>Pseudomonadati</taxon>
        <taxon>Pseudomonadota</taxon>
        <taxon>Betaproteobacteria</taxon>
        <taxon>Rhodocyclales</taxon>
        <taxon>Rhodocyclaceae</taxon>
        <taxon>Aromatoleum</taxon>
    </lineage>
</organism>
<dbReference type="EMBL" id="WTVH01000027">
    <property type="protein sequence ID" value="NMF94338.1"/>
    <property type="molecule type" value="Genomic_DNA"/>
</dbReference>
<dbReference type="InterPro" id="IPR027417">
    <property type="entry name" value="P-loop_NTPase"/>
</dbReference>
<evidence type="ECO:0000313" key="2">
    <source>
        <dbReference type="EMBL" id="NMF94338.1"/>
    </source>
</evidence>
<dbReference type="InterPro" id="IPR025669">
    <property type="entry name" value="AAA_dom"/>
</dbReference>
<dbReference type="Proteomes" id="UP000601990">
    <property type="component" value="Unassembled WGS sequence"/>
</dbReference>
<dbReference type="CDD" id="cd02042">
    <property type="entry name" value="ParAB_family"/>
    <property type="match status" value="1"/>
</dbReference>
<dbReference type="Gene3D" id="3.40.50.300">
    <property type="entry name" value="P-loop containing nucleotide triphosphate hydrolases"/>
    <property type="match status" value="1"/>
</dbReference>
<comment type="caution">
    <text evidence="2">The sequence shown here is derived from an EMBL/GenBank/DDBJ whole genome shotgun (WGS) entry which is preliminary data.</text>
</comment>
<gene>
    <name evidence="2" type="ORF">GO608_13495</name>
</gene>
<evidence type="ECO:0000313" key="3">
    <source>
        <dbReference type="Proteomes" id="UP000601990"/>
    </source>
</evidence>
<name>A0ABX1N4Y7_9RHOO</name>
<accession>A0ABX1N4Y7</accession>
<keyword evidence="3" id="KW-1185">Reference proteome</keyword>
<dbReference type="InterPro" id="IPR050678">
    <property type="entry name" value="DNA_Partitioning_ATPase"/>
</dbReference>
<reference evidence="2" key="1">
    <citation type="submission" date="2019-12" db="EMBL/GenBank/DDBJ databases">
        <title>Comparative genomics gives insights into the taxonomy of the Azoarcus-Aromatoleum group and reveals separate origins of nif in the plant-associated Azoarcus and non-plant-associated Aromatoleum sub-groups.</title>
        <authorList>
            <person name="Lafos M."/>
            <person name="Maluk M."/>
            <person name="Batista M."/>
            <person name="Junghare M."/>
            <person name="Carmona M."/>
            <person name="Faoro H."/>
            <person name="Cruz L.M."/>
            <person name="Battistoni F."/>
            <person name="De Souza E."/>
            <person name="Pedrosa F."/>
            <person name="Chen W.-M."/>
            <person name="Poole P.S."/>
            <person name="Dixon R.A."/>
            <person name="James E.K."/>
        </authorList>
    </citation>
    <scope>NUCLEOTIDE SEQUENCE</scope>
    <source>
        <strain evidence="2">U120</strain>
    </source>
</reference>
<proteinExistence type="predicted"/>
<dbReference type="PANTHER" id="PTHR13696">
    <property type="entry name" value="P-LOOP CONTAINING NUCLEOSIDE TRIPHOSPHATE HYDROLASE"/>
    <property type="match status" value="1"/>
</dbReference>
<dbReference type="RefSeq" id="WP_169199567.1">
    <property type="nucleotide sequence ID" value="NZ_WTVH02000001.1"/>
</dbReference>
<feature type="domain" description="AAA" evidence="1">
    <location>
        <begin position="1"/>
        <end position="174"/>
    </location>
</feature>
<evidence type="ECO:0000259" key="1">
    <source>
        <dbReference type="Pfam" id="PF13614"/>
    </source>
</evidence>
<dbReference type="SUPFAM" id="SSF52540">
    <property type="entry name" value="P-loop containing nucleoside triphosphate hydrolases"/>
    <property type="match status" value="1"/>
</dbReference>
<dbReference type="Pfam" id="PF13614">
    <property type="entry name" value="AAA_31"/>
    <property type="match status" value="1"/>
</dbReference>
<sequence length="255" mass="27651">MKTMVTANQKGGVGKTSTVVHVAFDFLERGLRVAVIDLDTQANASFTLQRHQSGYLASQMFDLDADGLRQWFTCRVDGPAIHLIASDARLADMEKRGVSEASASFKANVAALADCGFDVVLVDTAPSLGVGMAAALFAADYVLSPIELEAYSIQGIKRMVTTIANVRKVNTKLKFLGMMPSKVDARNPRHLRHLDELHKAYPQLMIPASVGLRSSIADALASGVPVWKIKKTAARKAAKEVRDVADYVFTKMEIA</sequence>
<dbReference type="PANTHER" id="PTHR13696:SF99">
    <property type="entry name" value="COBYRINIC ACID AC-DIAMIDE SYNTHASE"/>
    <property type="match status" value="1"/>
</dbReference>
<dbReference type="PIRSF" id="PIRSF009320">
    <property type="entry name" value="Nuc_binding_HP_1000"/>
    <property type="match status" value="1"/>
</dbReference>
<protein>
    <submittedName>
        <fullName evidence="2">AAA family ATPase</fullName>
    </submittedName>
</protein>